<dbReference type="PANTHER" id="PTHR33744:SF1">
    <property type="entry name" value="DNA-BINDING TRANSCRIPTIONAL ACTIVATOR ADER"/>
    <property type="match status" value="1"/>
</dbReference>
<dbReference type="InterPro" id="IPR025736">
    <property type="entry name" value="PucR_C-HTH_dom"/>
</dbReference>
<accession>A0ABS1VVP3</accession>
<name>A0ABS1VVP3_9ACTN</name>
<dbReference type="InterPro" id="IPR042070">
    <property type="entry name" value="PucR_C-HTH_sf"/>
</dbReference>
<feature type="domain" description="PucR C-terminal helix-turn-helix" evidence="1">
    <location>
        <begin position="345"/>
        <end position="400"/>
    </location>
</feature>
<comment type="caution">
    <text evidence="3">The sequence shown here is derived from an EMBL/GenBank/DDBJ whole genome shotgun (WGS) entry which is preliminary data.</text>
</comment>
<evidence type="ECO:0000259" key="1">
    <source>
        <dbReference type="Pfam" id="PF13556"/>
    </source>
</evidence>
<dbReference type="InterPro" id="IPR051448">
    <property type="entry name" value="CdaR-like_regulators"/>
</dbReference>
<evidence type="ECO:0000313" key="4">
    <source>
        <dbReference type="Proteomes" id="UP000598996"/>
    </source>
</evidence>
<keyword evidence="4" id="KW-1185">Reference proteome</keyword>
<dbReference type="Proteomes" id="UP000598996">
    <property type="component" value="Unassembled WGS sequence"/>
</dbReference>
<dbReference type="RefSeq" id="WP_202995211.1">
    <property type="nucleotide sequence ID" value="NZ_JAENHO010000009.1"/>
</dbReference>
<dbReference type="Gene3D" id="1.10.10.2840">
    <property type="entry name" value="PucR C-terminal helix-turn-helix domain"/>
    <property type="match status" value="1"/>
</dbReference>
<dbReference type="Pfam" id="PF13556">
    <property type="entry name" value="HTH_30"/>
    <property type="match status" value="1"/>
</dbReference>
<organism evidence="3 4">
    <name type="scientific">Paractinoplanes lichenicola</name>
    <dbReference type="NCBI Taxonomy" id="2802976"/>
    <lineage>
        <taxon>Bacteria</taxon>
        <taxon>Bacillati</taxon>
        <taxon>Actinomycetota</taxon>
        <taxon>Actinomycetes</taxon>
        <taxon>Micromonosporales</taxon>
        <taxon>Micromonosporaceae</taxon>
        <taxon>Paractinoplanes</taxon>
    </lineage>
</organism>
<evidence type="ECO:0000259" key="2">
    <source>
        <dbReference type="Pfam" id="PF14361"/>
    </source>
</evidence>
<feature type="domain" description="RsbT co-antagonist protein RsbRD N-terminal" evidence="2">
    <location>
        <begin position="23"/>
        <end position="171"/>
    </location>
</feature>
<reference evidence="3 4" key="1">
    <citation type="submission" date="2021-01" db="EMBL/GenBank/DDBJ databases">
        <title>Actinoplanes sp. nov. LDG1-01 isolated from lichen.</title>
        <authorList>
            <person name="Saeng-In P."/>
            <person name="Phongsopitanun W."/>
            <person name="Kanchanasin P."/>
            <person name="Yuki M."/>
            <person name="Kudo T."/>
            <person name="Ohkuma M."/>
            <person name="Tanasupawat S."/>
        </authorList>
    </citation>
    <scope>NUCLEOTIDE SEQUENCE [LARGE SCALE GENOMIC DNA]</scope>
    <source>
        <strain evidence="3 4">LDG1-01</strain>
    </source>
</reference>
<dbReference type="InterPro" id="IPR025751">
    <property type="entry name" value="RsbRD_N_dom"/>
</dbReference>
<evidence type="ECO:0000313" key="3">
    <source>
        <dbReference type="EMBL" id="MBL7258539.1"/>
    </source>
</evidence>
<proteinExistence type="predicted"/>
<dbReference type="Pfam" id="PF14361">
    <property type="entry name" value="RsbRD_N"/>
    <property type="match status" value="1"/>
</dbReference>
<protein>
    <submittedName>
        <fullName evidence="3">Helix-turn-helix domain-containing protein</fullName>
    </submittedName>
</protein>
<dbReference type="EMBL" id="JAENHO010000009">
    <property type="protein sequence ID" value="MBL7258539.1"/>
    <property type="molecule type" value="Genomic_DNA"/>
</dbReference>
<gene>
    <name evidence="3" type="ORF">JKJ07_29930</name>
</gene>
<dbReference type="PANTHER" id="PTHR33744">
    <property type="entry name" value="CARBOHYDRATE DIACID REGULATOR"/>
    <property type="match status" value="1"/>
</dbReference>
<sequence length="407" mass="44909">MTTTVVAPLPRWAREAADAVDLPALADRVVEVDLAAAFETLRENDEFVDRLRASVVENLSALRQVLTGRLPLAEVRLTEPFALAALQARLRLPQTALQRSYRVGFRAMWQEWSDQLVARAEADDVPRGESLAALQALTELVLAYQHHAASQVADTFARTDDVLSRSRDHVRAGLVQHLLRDDSTPLPPSDLVLLDYPLDAAHLAVLLPATPEGCARQILDTLRDKCHVRDTLVHPIDLTSTVVWLAQPRQAGWTAARIVAITDCLRSLGLQASVSEPHVGVQGVRDGWRQVRDVQSVRAAWGSGVLSYADVSLEVLLMADPARARAFVRAELGELGAEDEIAARLRETVEASHRFGSHVTTAAHLHLHEHTVRNRLQKAAELLGRPLTERRTELQVALRLARLLIDA</sequence>